<dbReference type="Proteomes" id="UP000238650">
    <property type="component" value="Unassembled WGS sequence"/>
</dbReference>
<evidence type="ECO:0000313" key="3">
    <source>
        <dbReference type="EMBL" id="PRI10777.1"/>
    </source>
</evidence>
<dbReference type="Gene3D" id="3.10.450.50">
    <property type="match status" value="1"/>
</dbReference>
<evidence type="ECO:0000256" key="1">
    <source>
        <dbReference type="SAM" id="MobiDB-lite"/>
    </source>
</evidence>
<accession>A0A2S9QMH8</accession>
<dbReference type="SUPFAM" id="SSF54427">
    <property type="entry name" value="NTF2-like"/>
    <property type="match status" value="1"/>
</dbReference>
<comment type="caution">
    <text evidence="3">The sequence shown here is derived from an EMBL/GenBank/DDBJ whole genome shotgun (WGS) entry which is preliminary data.</text>
</comment>
<dbReference type="AlphaFoldDB" id="A0A2S9QMH8"/>
<dbReference type="InterPro" id="IPR032710">
    <property type="entry name" value="NTF2-like_dom_sf"/>
</dbReference>
<name>A0A2S9QMH8_9MICO</name>
<feature type="region of interest" description="Disordered" evidence="1">
    <location>
        <begin position="1"/>
        <end position="57"/>
    </location>
</feature>
<dbReference type="EMBL" id="MWZD01000017">
    <property type="protein sequence ID" value="PRI10777.1"/>
    <property type="molecule type" value="Genomic_DNA"/>
</dbReference>
<feature type="compositionally biased region" description="Basic residues" evidence="1">
    <location>
        <begin position="1"/>
        <end position="14"/>
    </location>
</feature>
<keyword evidence="4" id="KW-1185">Reference proteome</keyword>
<reference evidence="3 4" key="1">
    <citation type="journal article" date="2017" name="New Microbes New Infect">
        <title>Genome sequence of 'Leucobacter massiliensis' sp. nov. isolated from human pharynx after travel to the 2014 Hajj.</title>
        <authorList>
            <person name="Leangapichart T."/>
            <person name="Gautret P."/>
            <person name="Nguyen T.T."/>
            <person name="Armstrong N."/>
            <person name="Rolain J.M."/>
        </authorList>
    </citation>
    <scope>NUCLEOTIDE SEQUENCE [LARGE SCALE GENOMIC DNA]</scope>
    <source>
        <strain evidence="3 4">122RC15</strain>
    </source>
</reference>
<organism evidence="3 4">
    <name type="scientific">Leucobacter massiliensis</name>
    <dbReference type="NCBI Taxonomy" id="1686285"/>
    <lineage>
        <taxon>Bacteria</taxon>
        <taxon>Bacillati</taxon>
        <taxon>Actinomycetota</taxon>
        <taxon>Actinomycetes</taxon>
        <taxon>Micrococcales</taxon>
        <taxon>Microbacteriaceae</taxon>
        <taxon>Leucobacter</taxon>
    </lineage>
</organism>
<dbReference type="InterPro" id="IPR037401">
    <property type="entry name" value="SnoaL-like"/>
</dbReference>
<gene>
    <name evidence="3" type="ORF">B4915_07710</name>
</gene>
<feature type="domain" description="SnoaL-like" evidence="2">
    <location>
        <begin position="80"/>
        <end position="208"/>
    </location>
</feature>
<evidence type="ECO:0000313" key="4">
    <source>
        <dbReference type="Proteomes" id="UP000238650"/>
    </source>
</evidence>
<dbReference type="Pfam" id="PF13577">
    <property type="entry name" value="SnoaL_4"/>
    <property type="match status" value="1"/>
</dbReference>
<evidence type="ECO:0000259" key="2">
    <source>
        <dbReference type="Pfam" id="PF13577"/>
    </source>
</evidence>
<protein>
    <recommendedName>
        <fullName evidence="2">SnoaL-like domain-containing protein</fullName>
    </recommendedName>
</protein>
<sequence length="240" mass="26782">MKRKTCSGRPRKSSPRPSSRSSRSSGRSTSQRAAAPALTPEPLPGREPQPGARPSRTQGVLMNEVVADPIAAELLARIDRLESVQEITKLHNDYVRNLAARRWDAVAEAYTDDAICDIRLHGVHQGRKAIRDMFSEELLPVVHSNDGYILSSPNITVTGETAHAIWTWHRLQADFKTSLGWMRVWGPWSEGRYDAEYRREDGVWKISKLWFRVHAPDHDDDLAAAAAENAIVGAMRAGTP</sequence>
<dbReference type="OrthoDB" id="5081128at2"/>
<feature type="compositionally biased region" description="Low complexity" evidence="1">
    <location>
        <begin position="15"/>
        <end position="38"/>
    </location>
</feature>
<proteinExistence type="predicted"/>